<feature type="chain" id="PRO_5029807609" evidence="5">
    <location>
        <begin position="21"/>
        <end position="539"/>
    </location>
</feature>
<evidence type="ECO:0000256" key="2">
    <source>
        <dbReference type="ARBA" id="ARBA00005695"/>
    </source>
</evidence>
<keyword evidence="8" id="KW-1185">Reference proteome</keyword>
<dbReference type="OrthoDB" id="5243526at2"/>
<dbReference type="InterPro" id="IPR030678">
    <property type="entry name" value="Peptide/Ni-bd"/>
</dbReference>
<dbReference type="Gene3D" id="3.10.105.10">
    <property type="entry name" value="Dipeptide-binding Protein, Domain 3"/>
    <property type="match status" value="1"/>
</dbReference>
<dbReference type="InterPro" id="IPR000914">
    <property type="entry name" value="SBP_5_dom"/>
</dbReference>
<dbReference type="PANTHER" id="PTHR30290">
    <property type="entry name" value="PERIPLASMIC BINDING COMPONENT OF ABC TRANSPORTER"/>
    <property type="match status" value="1"/>
</dbReference>
<protein>
    <submittedName>
        <fullName evidence="7">Dipeptide-binding protein DppE</fullName>
    </submittedName>
</protein>
<dbReference type="GO" id="GO:0030313">
    <property type="term" value="C:cell envelope"/>
    <property type="evidence" value="ECO:0007669"/>
    <property type="project" value="UniProtKB-SubCell"/>
</dbReference>
<evidence type="ECO:0000313" key="7">
    <source>
        <dbReference type="EMBL" id="MQY09441.1"/>
    </source>
</evidence>
<dbReference type="GO" id="GO:1904680">
    <property type="term" value="F:peptide transmembrane transporter activity"/>
    <property type="evidence" value="ECO:0007669"/>
    <property type="project" value="TreeGrafter"/>
</dbReference>
<dbReference type="SUPFAM" id="SSF53850">
    <property type="entry name" value="Periplasmic binding protein-like II"/>
    <property type="match status" value="1"/>
</dbReference>
<evidence type="ECO:0000256" key="5">
    <source>
        <dbReference type="SAM" id="SignalP"/>
    </source>
</evidence>
<comment type="caution">
    <text evidence="7">The sequence shown here is derived from an EMBL/GenBank/DDBJ whole genome shotgun (WGS) entry which is preliminary data.</text>
</comment>
<dbReference type="Pfam" id="PF00496">
    <property type="entry name" value="SBP_bac_5"/>
    <property type="match status" value="1"/>
</dbReference>
<evidence type="ECO:0000259" key="6">
    <source>
        <dbReference type="Pfam" id="PF00496"/>
    </source>
</evidence>
<dbReference type="PANTHER" id="PTHR30290:SF10">
    <property type="entry name" value="PERIPLASMIC OLIGOPEPTIDE-BINDING PROTEIN-RELATED"/>
    <property type="match status" value="1"/>
</dbReference>
<dbReference type="Gene3D" id="3.40.190.10">
    <property type="entry name" value="Periplasmic binding protein-like II"/>
    <property type="match status" value="1"/>
</dbReference>
<accession>A0A7K0C7J7</accession>
<evidence type="ECO:0000256" key="1">
    <source>
        <dbReference type="ARBA" id="ARBA00004196"/>
    </source>
</evidence>
<dbReference type="PROSITE" id="PS51257">
    <property type="entry name" value="PROKAR_LIPOPROTEIN"/>
    <property type="match status" value="1"/>
</dbReference>
<proteinExistence type="inferred from homology"/>
<comment type="subcellular location">
    <subcellularLocation>
        <location evidence="1">Cell envelope</location>
    </subcellularLocation>
</comment>
<evidence type="ECO:0000256" key="4">
    <source>
        <dbReference type="ARBA" id="ARBA00022729"/>
    </source>
</evidence>
<keyword evidence="3" id="KW-0813">Transport</keyword>
<dbReference type="GO" id="GO:0043190">
    <property type="term" value="C:ATP-binding cassette (ABC) transporter complex"/>
    <property type="evidence" value="ECO:0007669"/>
    <property type="project" value="InterPro"/>
</dbReference>
<comment type="similarity">
    <text evidence="2">Belongs to the bacterial solute-binding protein 5 family.</text>
</comment>
<evidence type="ECO:0000313" key="8">
    <source>
        <dbReference type="Proteomes" id="UP000487268"/>
    </source>
</evidence>
<dbReference type="EMBL" id="WEGH01000006">
    <property type="protein sequence ID" value="MQY09441.1"/>
    <property type="molecule type" value="Genomic_DNA"/>
</dbReference>
<dbReference type="AlphaFoldDB" id="A0A7K0C7J7"/>
<reference evidence="7 8" key="1">
    <citation type="submission" date="2019-10" db="EMBL/GenBank/DDBJ databases">
        <title>Actinomadura rubteroloni sp. nov. and Actinomadura macrotermitis sp. nov., isolated from the gut of fungus growing-termite Macrotermes natalensis.</title>
        <authorList>
            <person name="Benndorf R."/>
            <person name="Martin K."/>
            <person name="Kuefner M."/>
            <person name="De Beer W."/>
            <person name="Kaster A.-K."/>
            <person name="Vollmers J."/>
            <person name="Poulsen M."/>
            <person name="Beemelmanns C."/>
        </authorList>
    </citation>
    <scope>NUCLEOTIDE SEQUENCE [LARGE SCALE GENOMIC DNA]</scope>
    <source>
        <strain evidence="7 8">RB68</strain>
    </source>
</reference>
<sequence>MSRPRLTALAAVLAGPGVLAACTSGGTAATQAAAPALTTSVPAPAKDVDTLTWNLPPGEPPTLDPAQAAIESISTVESNMCEGLFTFGPNYERVPALATSAEQRGPLTHVIHLRQGVRFWDGRPVTAEDVVYSVQRVLDPRLGSPFIAWAANLRDIRITGRDEITIRLKKPDVIVPNFFAMPAFHVVQKAAAEAAGKGFGAAGRGVVCTGPYKLAGWTQGKDITLTRNDGWWNTPARPKVKNVKFTFVSDPSAQTAALNSGDVDGEFAVPRAAHKQLAGKGRMLFGQSLGPTFLSVLNQKGALGDPAARQALRSLIDYKGIIRSVYQGSAQPLRALVPPAAWGYAKDVYRAEYDKLPEPSQDLAKAKALVAGSARAKQKIVLTYTTAIEEESRIATAIADSAKQAGMNIELKPLTAQQYGAMFSSPQARAGTDLFLASGYLDFPEPLTYYQFFTTGNFYNFSGYSNKDYDAAIDTAISTADPAARARLVTRAQAIMAEDLVNIPIATQYVNAYHGPGLTGLVPRQSYLHTPWATTLGGK</sequence>
<dbReference type="Proteomes" id="UP000487268">
    <property type="component" value="Unassembled WGS sequence"/>
</dbReference>
<dbReference type="Gene3D" id="3.90.76.10">
    <property type="entry name" value="Dipeptide-binding Protein, Domain 1"/>
    <property type="match status" value="1"/>
</dbReference>
<name>A0A7K0C7J7_9ACTN</name>
<dbReference type="RefSeq" id="WP_153541354.1">
    <property type="nucleotide sequence ID" value="NZ_WEGH01000006.1"/>
</dbReference>
<feature type="signal peptide" evidence="5">
    <location>
        <begin position="1"/>
        <end position="20"/>
    </location>
</feature>
<organism evidence="7 8">
    <name type="scientific">Actinomadura macrotermitis</name>
    <dbReference type="NCBI Taxonomy" id="2585200"/>
    <lineage>
        <taxon>Bacteria</taxon>
        <taxon>Bacillati</taxon>
        <taxon>Actinomycetota</taxon>
        <taxon>Actinomycetes</taxon>
        <taxon>Streptosporangiales</taxon>
        <taxon>Thermomonosporaceae</taxon>
        <taxon>Actinomadura</taxon>
    </lineage>
</organism>
<keyword evidence="4 5" id="KW-0732">Signal</keyword>
<gene>
    <name evidence="7" type="primary">dppE</name>
    <name evidence="7" type="ORF">ACRB68_75670</name>
</gene>
<evidence type="ECO:0000256" key="3">
    <source>
        <dbReference type="ARBA" id="ARBA00022448"/>
    </source>
</evidence>
<dbReference type="GO" id="GO:0042597">
    <property type="term" value="C:periplasmic space"/>
    <property type="evidence" value="ECO:0007669"/>
    <property type="project" value="UniProtKB-ARBA"/>
</dbReference>
<dbReference type="GO" id="GO:0015833">
    <property type="term" value="P:peptide transport"/>
    <property type="evidence" value="ECO:0007669"/>
    <property type="project" value="TreeGrafter"/>
</dbReference>
<dbReference type="PIRSF" id="PIRSF002741">
    <property type="entry name" value="MppA"/>
    <property type="match status" value="1"/>
</dbReference>
<dbReference type="CDD" id="cd00995">
    <property type="entry name" value="PBP2_NikA_DppA_OppA_like"/>
    <property type="match status" value="1"/>
</dbReference>
<dbReference type="InterPro" id="IPR039424">
    <property type="entry name" value="SBP_5"/>
</dbReference>
<feature type="domain" description="Solute-binding protein family 5" evidence="6">
    <location>
        <begin position="94"/>
        <end position="457"/>
    </location>
</feature>